<evidence type="ECO:0000256" key="1">
    <source>
        <dbReference type="SAM" id="SignalP"/>
    </source>
</evidence>
<feature type="signal peptide" evidence="1">
    <location>
        <begin position="1"/>
        <end position="20"/>
    </location>
</feature>
<gene>
    <name evidence="2" type="ORF">DBRI00130_LOCUS5971</name>
</gene>
<organism evidence="2">
    <name type="scientific">Ditylum brightwellii</name>
    <dbReference type="NCBI Taxonomy" id="49249"/>
    <lineage>
        <taxon>Eukaryota</taxon>
        <taxon>Sar</taxon>
        <taxon>Stramenopiles</taxon>
        <taxon>Ochrophyta</taxon>
        <taxon>Bacillariophyta</taxon>
        <taxon>Mediophyceae</taxon>
        <taxon>Lithodesmiophycidae</taxon>
        <taxon>Lithodesmiales</taxon>
        <taxon>Lithodesmiaceae</taxon>
        <taxon>Ditylum</taxon>
    </lineage>
</organism>
<protein>
    <submittedName>
        <fullName evidence="2">Uncharacterized protein</fullName>
    </submittedName>
</protein>
<feature type="chain" id="PRO_5030862023" evidence="1">
    <location>
        <begin position="21"/>
        <end position="334"/>
    </location>
</feature>
<proteinExistence type="predicted"/>
<name>A0A7S4VCR2_9STRA</name>
<evidence type="ECO:0000313" key="2">
    <source>
        <dbReference type="EMBL" id="CAE4590092.1"/>
    </source>
</evidence>
<sequence length="334" mass="39177">MRFSALVLFGVALLSLSVTATEEERSSVQDVATDITRDERELRNQWRRKRNKYKKKSRSKNKNKYYYDYKRDDYSYGDYKQDDYSNGGGKCKLTACIKDYVYSRYNDYTGYDDHGGQDDYGGYDDYKGYGHDDYKGYGDKNYYDNKGYYGNKYYYDNKHYGDSKFIPFGYNTYGWDLSGHPGGRRQLWYTDVSGKVTLEFNEHDPHNVPIGYFPTWGNRVGPYYYAPNFVFRFNLEGLPDFTKGDVQVVDTYRCENVNPKNIHPYYDHYKIRNDPWVSTVGYSTGISGKYSKSVWVNNGYDCDEHVGKAVYVELPNSFRNEFGCGILYRGDKQC</sequence>
<accession>A0A7S4VCR2</accession>
<dbReference type="AlphaFoldDB" id="A0A7S4VCR2"/>
<reference evidence="2" key="1">
    <citation type="submission" date="2021-01" db="EMBL/GenBank/DDBJ databases">
        <authorList>
            <person name="Corre E."/>
            <person name="Pelletier E."/>
            <person name="Niang G."/>
            <person name="Scheremetjew M."/>
            <person name="Finn R."/>
            <person name="Kale V."/>
            <person name="Holt S."/>
            <person name="Cochrane G."/>
            <person name="Meng A."/>
            <person name="Brown T."/>
            <person name="Cohen L."/>
        </authorList>
    </citation>
    <scope>NUCLEOTIDE SEQUENCE</scope>
    <source>
        <strain evidence="2">GSO104</strain>
    </source>
</reference>
<keyword evidence="1" id="KW-0732">Signal</keyword>
<dbReference type="EMBL" id="HBNS01007370">
    <property type="protein sequence ID" value="CAE4590092.1"/>
    <property type="molecule type" value="Transcribed_RNA"/>
</dbReference>